<comment type="caution">
    <text evidence="3">The sequence shown here is derived from an EMBL/GenBank/DDBJ whole genome shotgun (WGS) entry which is preliminary data.</text>
</comment>
<evidence type="ECO:0000313" key="3">
    <source>
        <dbReference type="EMBL" id="THG10809.1"/>
    </source>
</evidence>
<reference evidence="3 4" key="1">
    <citation type="journal article" date="2018" name="Proc. Natl. Acad. Sci. U.S.A.">
        <title>Draft genome sequence of Camellia sinensis var. sinensis provides insights into the evolution of the tea genome and tea quality.</title>
        <authorList>
            <person name="Wei C."/>
            <person name="Yang H."/>
            <person name="Wang S."/>
            <person name="Zhao J."/>
            <person name="Liu C."/>
            <person name="Gao L."/>
            <person name="Xia E."/>
            <person name="Lu Y."/>
            <person name="Tai Y."/>
            <person name="She G."/>
            <person name="Sun J."/>
            <person name="Cao H."/>
            <person name="Tong W."/>
            <person name="Gao Q."/>
            <person name="Li Y."/>
            <person name="Deng W."/>
            <person name="Jiang X."/>
            <person name="Wang W."/>
            <person name="Chen Q."/>
            <person name="Zhang S."/>
            <person name="Li H."/>
            <person name="Wu J."/>
            <person name="Wang P."/>
            <person name="Li P."/>
            <person name="Shi C."/>
            <person name="Zheng F."/>
            <person name="Jian J."/>
            <person name="Huang B."/>
            <person name="Shan D."/>
            <person name="Shi M."/>
            <person name="Fang C."/>
            <person name="Yue Y."/>
            <person name="Li F."/>
            <person name="Li D."/>
            <person name="Wei S."/>
            <person name="Han B."/>
            <person name="Jiang C."/>
            <person name="Yin Y."/>
            <person name="Xia T."/>
            <person name="Zhang Z."/>
            <person name="Bennetzen J.L."/>
            <person name="Zhao S."/>
            <person name="Wan X."/>
        </authorList>
    </citation>
    <scope>NUCLEOTIDE SEQUENCE [LARGE SCALE GENOMIC DNA]</scope>
    <source>
        <strain evidence="4">cv. Shuchazao</strain>
        <tissue evidence="3">Leaf</tissue>
    </source>
</reference>
<name>A0A4S4E4D6_CAMSN</name>
<dbReference type="Proteomes" id="UP000306102">
    <property type="component" value="Unassembled WGS sequence"/>
</dbReference>
<accession>A0A4S4E4D6</accession>
<dbReference type="AlphaFoldDB" id="A0A4S4E4D6"/>
<evidence type="ECO:0000259" key="2">
    <source>
        <dbReference type="Pfam" id="PF24649"/>
    </source>
</evidence>
<feature type="domain" description="DUF7642" evidence="2">
    <location>
        <begin position="90"/>
        <end position="189"/>
    </location>
</feature>
<dbReference type="Pfam" id="PF24649">
    <property type="entry name" value="DUF7642"/>
    <property type="match status" value="1"/>
</dbReference>
<sequence>MLMGRSDVLPEFGSSKDLLHSGPVSDASEDEEVDTSEQILYTASFKELAAKNVQYDTIIWVSISLLLVLAWGIGIIMLLYLPIKRYVLQKDISSRKLYVTPHEIIYKVSRPSFIPFWGVITIEKHVPLSQVIDVIIEQGCLQSTYGIHTFRVESIAHGKAAPVDELQVQGVYNPGLLRKIIVTEASKVIQDVGRTRRSAAQIGEGESMVRVGSSAEGPAVFRSPSKSWKIVGSPRYASVEHRSTLPTDLMLHKLEEVSKSVKRSPKVPQIAANMKVLASPPWCISLWLSHSLLYRIEVGKTHAASCNLSHGLAFLLFARVTSAGFARALSDSRGGDMLRESRD</sequence>
<gene>
    <name evidence="3" type="ORF">TEA_002092</name>
</gene>
<dbReference type="InterPro" id="IPR056059">
    <property type="entry name" value="DUF7642"/>
</dbReference>
<keyword evidence="4" id="KW-1185">Reference proteome</keyword>
<keyword evidence="1" id="KW-1133">Transmembrane helix</keyword>
<dbReference type="EMBL" id="SDRB02007672">
    <property type="protein sequence ID" value="THG10809.1"/>
    <property type="molecule type" value="Genomic_DNA"/>
</dbReference>
<dbReference type="PANTHER" id="PTHR35410:SF2">
    <property type="entry name" value="OS02G0640200 PROTEIN"/>
    <property type="match status" value="1"/>
</dbReference>
<dbReference type="PANTHER" id="PTHR35410">
    <property type="entry name" value="EXPRESSED PROTEIN"/>
    <property type="match status" value="1"/>
</dbReference>
<protein>
    <recommendedName>
        <fullName evidence="2">DUF7642 domain-containing protein</fullName>
    </recommendedName>
</protein>
<feature type="transmembrane region" description="Helical" evidence="1">
    <location>
        <begin position="58"/>
        <end position="81"/>
    </location>
</feature>
<proteinExistence type="predicted"/>
<evidence type="ECO:0000256" key="1">
    <source>
        <dbReference type="SAM" id="Phobius"/>
    </source>
</evidence>
<keyword evidence="1" id="KW-0472">Membrane</keyword>
<organism evidence="3 4">
    <name type="scientific">Camellia sinensis var. sinensis</name>
    <name type="common">China tea</name>
    <dbReference type="NCBI Taxonomy" id="542762"/>
    <lineage>
        <taxon>Eukaryota</taxon>
        <taxon>Viridiplantae</taxon>
        <taxon>Streptophyta</taxon>
        <taxon>Embryophyta</taxon>
        <taxon>Tracheophyta</taxon>
        <taxon>Spermatophyta</taxon>
        <taxon>Magnoliopsida</taxon>
        <taxon>eudicotyledons</taxon>
        <taxon>Gunneridae</taxon>
        <taxon>Pentapetalae</taxon>
        <taxon>asterids</taxon>
        <taxon>Ericales</taxon>
        <taxon>Theaceae</taxon>
        <taxon>Camellia</taxon>
    </lineage>
</organism>
<evidence type="ECO:0000313" key="4">
    <source>
        <dbReference type="Proteomes" id="UP000306102"/>
    </source>
</evidence>
<keyword evidence="1" id="KW-0812">Transmembrane</keyword>